<evidence type="ECO:0000313" key="1">
    <source>
        <dbReference type="EMBL" id="MBW87972.1"/>
    </source>
</evidence>
<name>A0A2P2J3D4_RHIMU</name>
<protein>
    <submittedName>
        <fullName evidence="1">Uncharacterized protein</fullName>
    </submittedName>
</protein>
<organism evidence="1">
    <name type="scientific">Rhizophora mucronata</name>
    <name type="common">Asiatic mangrove</name>
    <dbReference type="NCBI Taxonomy" id="61149"/>
    <lineage>
        <taxon>Eukaryota</taxon>
        <taxon>Viridiplantae</taxon>
        <taxon>Streptophyta</taxon>
        <taxon>Embryophyta</taxon>
        <taxon>Tracheophyta</taxon>
        <taxon>Spermatophyta</taxon>
        <taxon>Magnoliopsida</taxon>
        <taxon>eudicotyledons</taxon>
        <taxon>Gunneridae</taxon>
        <taxon>Pentapetalae</taxon>
        <taxon>rosids</taxon>
        <taxon>fabids</taxon>
        <taxon>Malpighiales</taxon>
        <taxon>Rhizophoraceae</taxon>
        <taxon>Rhizophora</taxon>
    </lineage>
</organism>
<accession>A0A2P2J3D4</accession>
<proteinExistence type="predicted"/>
<reference evidence="1" key="1">
    <citation type="submission" date="2018-02" db="EMBL/GenBank/DDBJ databases">
        <title>Rhizophora mucronata_Transcriptome.</title>
        <authorList>
            <person name="Meera S.P."/>
            <person name="Sreeshan A."/>
            <person name="Augustine A."/>
        </authorList>
    </citation>
    <scope>NUCLEOTIDE SEQUENCE</scope>
    <source>
        <tissue evidence="1">Leaf</tissue>
    </source>
</reference>
<dbReference type="AlphaFoldDB" id="A0A2P2J3D4"/>
<dbReference type="EMBL" id="GGEC01007489">
    <property type="protein sequence ID" value="MBW87972.1"/>
    <property type="molecule type" value="Transcribed_RNA"/>
</dbReference>
<sequence length="45" mass="5210">MPPPRRRRSAKGPKRKAEEWCLLRRPGQSTRELQSFSSAVSVLRC</sequence>